<organism evidence="2 3">
    <name type="scientific">Acetobacter senegalensis</name>
    <dbReference type="NCBI Taxonomy" id="446692"/>
    <lineage>
        <taxon>Bacteria</taxon>
        <taxon>Pseudomonadati</taxon>
        <taxon>Pseudomonadota</taxon>
        <taxon>Alphaproteobacteria</taxon>
        <taxon>Acetobacterales</taxon>
        <taxon>Acetobacteraceae</taxon>
        <taxon>Acetobacter</taxon>
    </lineage>
</organism>
<dbReference type="InterPro" id="IPR024572">
    <property type="entry name" value="RcnB"/>
</dbReference>
<dbReference type="Pfam" id="PF11776">
    <property type="entry name" value="RcnB"/>
    <property type="match status" value="1"/>
</dbReference>
<keyword evidence="3" id="KW-1185">Reference proteome</keyword>
<dbReference type="PATRIC" id="fig|446692.3.peg.751"/>
<dbReference type="AlphaFoldDB" id="A0A0U5EX18"/>
<evidence type="ECO:0000313" key="2">
    <source>
        <dbReference type="EMBL" id="CEF40184.1"/>
    </source>
</evidence>
<gene>
    <name evidence="2" type="ORF">ASN_780</name>
</gene>
<dbReference type="EMBL" id="LN606600">
    <property type="protein sequence ID" value="CEF40184.1"/>
    <property type="molecule type" value="Genomic_DNA"/>
</dbReference>
<protein>
    <recommendedName>
        <fullName evidence="4">RcnB family protein</fullName>
    </recommendedName>
</protein>
<reference evidence="3" key="1">
    <citation type="submission" date="2014-09" db="EMBL/GenBank/DDBJ databases">
        <authorList>
            <person name="Illeghems K.G."/>
        </authorList>
    </citation>
    <scope>NUCLEOTIDE SEQUENCE [LARGE SCALE GENOMIC DNA]</scope>
    <source>
        <strain evidence="3">108B</strain>
    </source>
</reference>
<evidence type="ECO:0000256" key="1">
    <source>
        <dbReference type="SAM" id="MobiDB-lite"/>
    </source>
</evidence>
<sequence>MSPLASSFFHICFVSRRIHATSICAPCKPGHERNPCTSGHEKKCSGTDPRAAHAAMLPRHNTAVKKGHPFLRCISTLHGRMLPYAKEKRVKIQYIAAFVTSGILMAGSPALAQQFGGPGNQQQGPHQQGGRGMQAPPPPPQRGGGHGRMANGPGGGRGNNFDNYDMNRRWQRGQRYDGPQNDRWIVNNWQGRPGLWAPPSGYRWLQYGNQFLLTSITTGIIAGVVSGAISSSMAPY</sequence>
<evidence type="ECO:0000313" key="3">
    <source>
        <dbReference type="Proteomes" id="UP000056109"/>
    </source>
</evidence>
<accession>A0A0U5EX18</accession>
<dbReference type="Proteomes" id="UP000056109">
    <property type="component" value="Chromosome I"/>
</dbReference>
<feature type="region of interest" description="Disordered" evidence="1">
    <location>
        <begin position="113"/>
        <end position="165"/>
    </location>
</feature>
<proteinExistence type="predicted"/>
<evidence type="ECO:0008006" key="4">
    <source>
        <dbReference type="Google" id="ProtNLM"/>
    </source>
</evidence>
<feature type="compositionally biased region" description="Gly residues" evidence="1">
    <location>
        <begin position="142"/>
        <end position="158"/>
    </location>
</feature>
<name>A0A0U5EX18_9PROT</name>
<dbReference type="KEGG" id="asz:ASN_780"/>
<dbReference type="Gene3D" id="3.10.450.160">
    <property type="entry name" value="inner membrane protein cigr"/>
    <property type="match status" value="1"/>
</dbReference>